<accession>A0A7T8KCY6</accession>
<dbReference type="OrthoDB" id="6381264at2759"/>
<gene>
    <name evidence="1" type="ORF">FKW44_006099</name>
</gene>
<name>A0A7T8KCY6_CALRO</name>
<organism evidence="1 2">
    <name type="scientific">Caligus rogercresseyi</name>
    <name type="common">Sea louse</name>
    <dbReference type="NCBI Taxonomy" id="217165"/>
    <lineage>
        <taxon>Eukaryota</taxon>
        <taxon>Metazoa</taxon>
        <taxon>Ecdysozoa</taxon>
        <taxon>Arthropoda</taxon>
        <taxon>Crustacea</taxon>
        <taxon>Multicrustacea</taxon>
        <taxon>Hexanauplia</taxon>
        <taxon>Copepoda</taxon>
        <taxon>Siphonostomatoida</taxon>
        <taxon>Caligidae</taxon>
        <taxon>Caligus</taxon>
    </lineage>
</organism>
<dbReference type="AlphaFoldDB" id="A0A7T8KCY6"/>
<dbReference type="Proteomes" id="UP000595437">
    <property type="component" value="Chromosome 4"/>
</dbReference>
<evidence type="ECO:0000313" key="2">
    <source>
        <dbReference type="Proteomes" id="UP000595437"/>
    </source>
</evidence>
<sequence length="52" mass="5918">MNVDADLQQKRLRSTERHFSYAASDEPLSDALKKLELTFFNFVVDAATSAIR</sequence>
<reference evidence="2" key="1">
    <citation type="submission" date="2021-01" db="EMBL/GenBank/DDBJ databases">
        <title>Caligus Genome Assembly.</title>
        <authorList>
            <person name="Gallardo-Escarate C."/>
        </authorList>
    </citation>
    <scope>NUCLEOTIDE SEQUENCE [LARGE SCALE GENOMIC DNA]</scope>
</reference>
<evidence type="ECO:0000313" key="1">
    <source>
        <dbReference type="EMBL" id="QQP53576.1"/>
    </source>
</evidence>
<dbReference type="EMBL" id="CP045893">
    <property type="protein sequence ID" value="QQP53576.1"/>
    <property type="molecule type" value="Genomic_DNA"/>
</dbReference>
<keyword evidence="2" id="KW-1185">Reference proteome</keyword>
<proteinExistence type="predicted"/>
<protein>
    <submittedName>
        <fullName evidence="1">Zinc finger MYMtype protein 1like</fullName>
    </submittedName>
</protein>